<evidence type="ECO:0000313" key="3">
    <source>
        <dbReference type="Proteomes" id="UP000253664"/>
    </source>
</evidence>
<dbReference type="Proteomes" id="UP000253664">
    <property type="component" value="Unassembled WGS sequence"/>
</dbReference>
<proteinExistence type="predicted"/>
<keyword evidence="3" id="KW-1185">Reference proteome</keyword>
<gene>
    <name evidence="2" type="ORF">L249_4313</name>
</gene>
<feature type="region of interest" description="Disordered" evidence="1">
    <location>
        <begin position="1"/>
        <end position="36"/>
    </location>
</feature>
<accession>A0A367L7X4</accession>
<dbReference type="AlphaFoldDB" id="A0A367L7X4"/>
<name>A0A367L7X4_9HYPO</name>
<feature type="non-terminal residue" evidence="2">
    <location>
        <position position="1"/>
    </location>
</feature>
<dbReference type="EMBL" id="LKCN02000012">
    <property type="protein sequence ID" value="RCI10519.1"/>
    <property type="molecule type" value="Genomic_DNA"/>
</dbReference>
<evidence type="ECO:0000313" key="2">
    <source>
        <dbReference type="EMBL" id="RCI10519.1"/>
    </source>
</evidence>
<protein>
    <submittedName>
        <fullName evidence="2">Uncharacterized protein</fullName>
    </submittedName>
</protein>
<reference evidence="2 3" key="1">
    <citation type="journal article" date="2015" name="BMC Genomics">
        <title>Insights from the genome of Ophiocordyceps polyrhachis-furcata to pathogenicity and host specificity in insect fungi.</title>
        <authorList>
            <person name="Wichadakul D."/>
            <person name="Kobmoo N."/>
            <person name="Ingsriswang S."/>
            <person name="Tangphatsornruang S."/>
            <person name="Chantasingh D."/>
            <person name="Luangsa-ard J.J."/>
            <person name="Eurwilaichitr L."/>
        </authorList>
    </citation>
    <scope>NUCLEOTIDE SEQUENCE [LARGE SCALE GENOMIC DNA]</scope>
    <source>
        <strain evidence="2 3">BCC 54312</strain>
    </source>
</reference>
<sequence>RQLETAVARSHGLDDEEDEKRIAERRRKTGKEGSQFVESARITRGRRSQLHAHSLAEYELFRT</sequence>
<comment type="caution">
    <text evidence="2">The sequence shown here is derived from an EMBL/GenBank/DDBJ whole genome shotgun (WGS) entry which is preliminary data.</text>
</comment>
<evidence type="ECO:0000256" key="1">
    <source>
        <dbReference type="SAM" id="MobiDB-lite"/>
    </source>
</evidence>
<organism evidence="2 3">
    <name type="scientific">Ophiocordyceps polyrhachis-furcata BCC 54312</name>
    <dbReference type="NCBI Taxonomy" id="1330021"/>
    <lineage>
        <taxon>Eukaryota</taxon>
        <taxon>Fungi</taxon>
        <taxon>Dikarya</taxon>
        <taxon>Ascomycota</taxon>
        <taxon>Pezizomycotina</taxon>
        <taxon>Sordariomycetes</taxon>
        <taxon>Hypocreomycetidae</taxon>
        <taxon>Hypocreales</taxon>
        <taxon>Ophiocordycipitaceae</taxon>
        <taxon>Ophiocordyceps</taxon>
    </lineage>
</organism>